<comment type="cofactor">
    <cofactor evidence="1">
        <name>Zn(2+)</name>
        <dbReference type="ChEBI" id="CHEBI:29105"/>
    </cofactor>
</comment>
<evidence type="ECO:0000256" key="2">
    <source>
        <dbReference type="ARBA" id="ARBA00008072"/>
    </source>
</evidence>
<keyword evidence="4" id="KW-0862">Zinc</keyword>
<dbReference type="SUPFAM" id="SSF51735">
    <property type="entry name" value="NAD(P)-binding Rossmann-fold domains"/>
    <property type="match status" value="1"/>
</dbReference>
<keyword evidence="5" id="KW-0520">NAD</keyword>
<accession>A0A8T8X091</accession>
<evidence type="ECO:0000256" key="1">
    <source>
        <dbReference type="ARBA" id="ARBA00001947"/>
    </source>
</evidence>
<evidence type="ECO:0000256" key="3">
    <source>
        <dbReference type="ARBA" id="ARBA00022723"/>
    </source>
</evidence>
<dbReference type="AlphaFoldDB" id="A0A8T8X091"/>
<dbReference type="GeneID" id="37177363"/>
<dbReference type="Pfam" id="PF08240">
    <property type="entry name" value="ADH_N"/>
    <property type="match status" value="1"/>
</dbReference>
<gene>
    <name evidence="7" type="ORF">BO86DRAFT_399920</name>
</gene>
<evidence type="ECO:0000256" key="5">
    <source>
        <dbReference type="ARBA" id="ARBA00023027"/>
    </source>
</evidence>
<organism evidence="7 8">
    <name type="scientific">Aspergillus japonicus CBS 114.51</name>
    <dbReference type="NCBI Taxonomy" id="1448312"/>
    <lineage>
        <taxon>Eukaryota</taxon>
        <taxon>Fungi</taxon>
        <taxon>Dikarya</taxon>
        <taxon>Ascomycota</taxon>
        <taxon>Pezizomycotina</taxon>
        <taxon>Eurotiomycetes</taxon>
        <taxon>Eurotiomycetidae</taxon>
        <taxon>Eurotiales</taxon>
        <taxon>Aspergillaceae</taxon>
        <taxon>Aspergillus</taxon>
        <taxon>Aspergillus subgen. Circumdati</taxon>
    </lineage>
</organism>
<dbReference type="EMBL" id="KZ824795">
    <property type="protein sequence ID" value="RAH81513.1"/>
    <property type="molecule type" value="Genomic_DNA"/>
</dbReference>
<dbReference type="Gene3D" id="3.90.180.10">
    <property type="entry name" value="Medium-chain alcohol dehydrogenases, catalytic domain"/>
    <property type="match status" value="1"/>
</dbReference>
<dbReference type="SUPFAM" id="SSF50129">
    <property type="entry name" value="GroES-like"/>
    <property type="match status" value="1"/>
</dbReference>
<dbReference type="PANTHER" id="PTHR42813">
    <property type="entry name" value="ZINC-TYPE ALCOHOL DEHYDROGENASE-LIKE"/>
    <property type="match status" value="1"/>
</dbReference>
<dbReference type="InterPro" id="IPR013154">
    <property type="entry name" value="ADH-like_N"/>
</dbReference>
<evidence type="ECO:0000259" key="6">
    <source>
        <dbReference type="Pfam" id="PF08240"/>
    </source>
</evidence>
<dbReference type="GO" id="GO:0046872">
    <property type="term" value="F:metal ion binding"/>
    <property type="evidence" value="ECO:0007669"/>
    <property type="project" value="UniProtKB-KW"/>
</dbReference>
<dbReference type="OrthoDB" id="256333at2759"/>
<feature type="domain" description="Alcohol dehydrogenase-like N-terminal" evidence="6">
    <location>
        <begin position="39"/>
        <end position="90"/>
    </location>
</feature>
<dbReference type="InterPro" id="IPR011032">
    <property type="entry name" value="GroES-like_sf"/>
</dbReference>
<sequence length="353" mass="37429">MPDPDPSTTKKPTIRAVVFDVHPYKVHVRTLPKPTIVRQTDAVVRLTAAAICGSDLHNYHGVFGSREVPYPLGHEGMGIVEDVGAEYSPSGSGTASWCPISRPEGGWMGAVMRSSRTEYDRVPHADQTLIILGPPFDSIDDADLVLLSDIFPTGWTGVSWSGFEAGDTMAIFGAGPVGLLAAYSALLRGASRVYSILAREPGGVTRTVDCVGEECVDGQGQSDQSYVVAQAIQSTRAGGGLAVIGVYFVMPTSPGVRRGDAISPTVTFPLSGVWMKGLTLRAGAVDAKSVMAPLLELIRVGKARPGFVFSSVVDIEHAPKAYRRFSKRLEIKVLIRFEGGDKAGTQGAGGSRL</sequence>
<evidence type="ECO:0000313" key="7">
    <source>
        <dbReference type="EMBL" id="RAH81513.1"/>
    </source>
</evidence>
<evidence type="ECO:0000313" key="8">
    <source>
        <dbReference type="Proteomes" id="UP000249497"/>
    </source>
</evidence>
<dbReference type="Gene3D" id="3.40.50.720">
    <property type="entry name" value="NAD(P)-binding Rossmann-like Domain"/>
    <property type="match status" value="2"/>
</dbReference>
<keyword evidence="3" id="KW-0479">Metal-binding</keyword>
<reference evidence="7 8" key="1">
    <citation type="submission" date="2018-02" db="EMBL/GenBank/DDBJ databases">
        <title>The genomes of Aspergillus section Nigri reveals drivers in fungal speciation.</title>
        <authorList>
            <consortium name="DOE Joint Genome Institute"/>
            <person name="Vesth T.C."/>
            <person name="Nybo J."/>
            <person name="Theobald S."/>
            <person name="Brandl J."/>
            <person name="Frisvad J.C."/>
            <person name="Nielsen K.F."/>
            <person name="Lyhne E.K."/>
            <person name="Kogle M.E."/>
            <person name="Kuo A."/>
            <person name="Riley R."/>
            <person name="Clum A."/>
            <person name="Nolan M."/>
            <person name="Lipzen A."/>
            <person name="Salamov A."/>
            <person name="Henrissat B."/>
            <person name="Wiebenga A."/>
            <person name="De vries R.P."/>
            <person name="Grigoriev I.V."/>
            <person name="Mortensen U.H."/>
            <person name="Andersen M.R."/>
            <person name="Baker S.E."/>
        </authorList>
    </citation>
    <scope>NUCLEOTIDE SEQUENCE [LARGE SCALE GENOMIC DNA]</scope>
    <source>
        <strain evidence="7 8">CBS 114.51</strain>
    </source>
</reference>
<proteinExistence type="inferred from homology"/>
<dbReference type="PANTHER" id="PTHR42813:SF3">
    <property type="entry name" value="GLUTATHIONE-INDEPENDENT FORMALDEHYDE DEHYDROGENASE"/>
    <property type="match status" value="1"/>
</dbReference>
<dbReference type="InterPro" id="IPR036291">
    <property type="entry name" value="NAD(P)-bd_dom_sf"/>
</dbReference>
<dbReference type="Proteomes" id="UP000249497">
    <property type="component" value="Unassembled WGS sequence"/>
</dbReference>
<keyword evidence="8" id="KW-1185">Reference proteome</keyword>
<comment type="similarity">
    <text evidence="2">Belongs to the zinc-containing alcohol dehydrogenase family.</text>
</comment>
<dbReference type="RefSeq" id="XP_025527407.1">
    <property type="nucleotide sequence ID" value="XM_025673671.1"/>
</dbReference>
<name>A0A8T8X091_ASPJA</name>
<protein>
    <submittedName>
        <fullName evidence="7">GroES-like protein</fullName>
    </submittedName>
</protein>
<evidence type="ECO:0000256" key="4">
    <source>
        <dbReference type="ARBA" id="ARBA00022833"/>
    </source>
</evidence>